<name>A0A8D9E4B3_9HEMI</name>
<sequence length="140" mass="16247">MICKTFQYTWQHCMRRTMQVCTLHISSCVESRIVTSKIFHQGAAASFSNFLISFEPLSFSYYFGVKGLQNLVGIILSYHTNNIYYYVLYGFDSQTHGPRTHSWTEAGPLFTFPMRTSRNPLPQLHQGERIEPNIQCDHKV</sequence>
<organism evidence="1">
    <name type="scientific">Cacopsylla melanoneura</name>
    <dbReference type="NCBI Taxonomy" id="428564"/>
    <lineage>
        <taxon>Eukaryota</taxon>
        <taxon>Metazoa</taxon>
        <taxon>Ecdysozoa</taxon>
        <taxon>Arthropoda</taxon>
        <taxon>Hexapoda</taxon>
        <taxon>Insecta</taxon>
        <taxon>Pterygota</taxon>
        <taxon>Neoptera</taxon>
        <taxon>Paraneoptera</taxon>
        <taxon>Hemiptera</taxon>
        <taxon>Sternorrhyncha</taxon>
        <taxon>Psylloidea</taxon>
        <taxon>Psyllidae</taxon>
        <taxon>Psyllinae</taxon>
        <taxon>Cacopsylla</taxon>
    </lineage>
</organism>
<dbReference type="AlphaFoldDB" id="A0A8D9E4B3"/>
<reference evidence="1" key="1">
    <citation type="submission" date="2021-05" db="EMBL/GenBank/DDBJ databases">
        <authorList>
            <person name="Alioto T."/>
            <person name="Alioto T."/>
            <person name="Gomez Garrido J."/>
        </authorList>
    </citation>
    <scope>NUCLEOTIDE SEQUENCE</scope>
</reference>
<accession>A0A8D9E4B3</accession>
<proteinExistence type="predicted"/>
<dbReference type="EMBL" id="HBUF01410028">
    <property type="protein sequence ID" value="CAG6738869.1"/>
    <property type="molecule type" value="Transcribed_RNA"/>
</dbReference>
<evidence type="ECO:0000313" key="1">
    <source>
        <dbReference type="EMBL" id="CAG6738869.1"/>
    </source>
</evidence>
<protein>
    <submittedName>
        <fullName evidence="1">Uncharacterized protein</fullName>
    </submittedName>
</protein>